<gene>
    <name evidence="2" type="ORF">K8V56_10635</name>
</gene>
<dbReference type="CDD" id="cd00093">
    <property type="entry name" value="HTH_XRE"/>
    <property type="match status" value="1"/>
</dbReference>
<dbReference type="EMBL" id="DYWT01000175">
    <property type="protein sequence ID" value="HJF32211.1"/>
    <property type="molecule type" value="Genomic_DNA"/>
</dbReference>
<reference evidence="2" key="1">
    <citation type="journal article" date="2021" name="PeerJ">
        <title>Extensive microbial diversity within the chicken gut microbiome revealed by metagenomics and culture.</title>
        <authorList>
            <person name="Gilroy R."/>
            <person name="Ravi A."/>
            <person name="Getino M."/>
            <person name="Pursley I."/>
            <person name="Horton D.L."/>
            <person name="Alikhan N.F."/>
            <person name="Baker D."/>
            <person name="Gharbi K."/>
            <person name="Hall N."/>
            <person name="Watson M."/>
            <person name="Adriaenssens E.M."/>
            <person name="Foster-Nyarko E."/>
            <person name="Jarju S."/>
            <person name="Secka A."/>
            <person name="Antonio M."/>
            <person name="Oren A."/>
            <person name="Chaudhuri R.R."/>
            <person name="La Ragione R."/>
            <person name="Hildebrand F."/>
            <person name="Pallen M.J."/>
        </authorList>
    </citation>
    <scope>NUCLEOTIDE SEQUENCE</scope>
    <source>
        <strain evidence="2">CHK171-7178</strain>
    </source>
</reference>
<reference evidence="2" key="2">
    <citation type="submission" date="2021-09" db="EMBL/GenBank/DDBJ databases">
        <authorList>
            <person name="Gilroy R."/>
        </authorList>
    </citation>
    <scope>NUCLEOTIDE SEQUENCE</scope>
    <source>
        <strain evidence="2">CHK171-7178</strain>
    </source>
</reference>
<sequence>MSKDELYLLRRKKGVRLREIADYIGCSIAMVSLYETDKANFEKNKAIQYSEFIQSY</sequence>
<dbReference type="Proteomes" id="UP000698173">
    <property type="component" value="Unassembled WGS sequence"/>
</dbReference>
<comment type="caution">
    <text evidence="2">The sequence shown here is derived from an EMBL/GenBank/DDBJ whole genome shotgun (WGS) entry which is preliminary data.</text>
</comment>
<feature type="domain" description="HTH cro/C1-type" evidence="1">
    <location>
        <begin position="6"/>
        <end position="52"/>
    </location>
</feature>
<evidence type="ECO:0000313" key="3">
    <source>
        <dbReference type="Proteomes" id="UP000698173"/>
    </source>
</evidence>
<name>A0A921G009_SPOPS</name>
<dbReference type="InterPro" id="IPR001387">
    <property type="entry name" value="Cro/C1-type_HTH"/>
</dbReference>
<proteinExistence type="predicted"/>
<dbReference type="Gene3D" id="1.10.260.40">
    <property type="entry name" value="lambda repressor-like DNA-binding domains"/>
    <property type="match status" value="1"/>
</dbReference>
<dbReference type="InterPro" id="IPR010982">
    <property type="entry name" value="Lambda_DNA-bd_dom_sf"/>
</dbReference>
<evidence type="ECO:0000313" key="2">
    <source>
        <dbReference type="EMBL" id="HJF32211.1"/>
    </source>
</evidence>
<evidence type="ECO:0000259" key="1">
    <source>
        <dbReference type="PROSITE" id="PS50943"/>
    </source>
</evidence>
<protein>
    <submittedName>
        <fullName evidence="2">Helix-turn-helix transcriptional regulator</fullName>
    </submittedName>
</protein>
<dbReference type="GO" id="GO:0003677">
    <property type="term" value="F:DNA binding"/>
    <property type="evidence" value="ECO:0007669"/>
    <property type="project" value="InterPro"/>
</dbReference>
<dbReference type="AlphaFoldDB" id="A0A921G009"/>
<dbReference type="SUPFAM" id="SSF47413">
    <property type="entry name" value="lambda repressor-like DNA-binding domains"/>
    <property type="match status" value="1"/>
</dbReference>
<dbReference type="PROSITE" id="PS50943">
    <property type="entry name" value="HTH_CROC1"/>
    <property type="match status" value="1"/>
</dbReference>
<accession>A0A921G009</accession>
<organism evidence="2 3">
    <name type="scientific">Sporosarcina psychrophila</name>
    <name type="common">Bacillus psychrophilus</name>
    <dbReference type="NCBI Taxonomy" id="1476"/>
    <lineage>
        <taxon>Bacteria</taxon>
        <taxon>Bacillati</taxon>
        <taxon>Bacillota</taxon>
        <taxon>Bacilli</taxon>
        <taxon>Bacillales</taxon>
        <taxon>Caryophanaceae</taxon>
        <taxon>Sporosarcina</taxon>
    </lineage>
</organism>